<dbReference type="SUPFAM" id="SSF52833">
    <property type="entry name" value="Thioredoxin-like"/>
    <property type="match status" value="1"/>
</dbReference>
<dbReference type="EMBL" id="QNRT01000004">
    <property type="protein sequence ID" value="RBP49149.1"/>
    <property type="molecule type" value="Genomic_DNA"/>
</dbReference>
<evidence type="ECO:0000313" key="3">
    <source>
        <dbReference type="Proteomes" id="UP000253083"/>
    </source>
</evidence>
<proteinExistence type="predicted"/>
<dbReference type="InterPro" id="IPR004045">
    <property type="entry name" value="Glutathione_S-Trfase_N"/>
</dbReference>
<comment type="caution">
    <text evidence="2">The sequence shown here is derived from an EMBL/GenBank/DDBJ whole genome shotgun (WGS) entry which is preliminary data.</text>
</comment>
<keyword evidence="3" id="KW-1185">Reference proteome</keyword>
<dbReference type="InterPro" id="IPR036249">
    <property type="entry name" value="Thioredoxin-like_sf"/>
</dbReference>
<sequence length="246" mass="27965">MSNRTLYIFSISHYCEKARWAMDYLGLDYDVQPLMPGKHSVVAKSLGLARGSMPFLRLPEQVIQGSDKIVDWADSVTSSGRSLQSDAQLACDIEQRLDDLVGVHVRRHYYSEALVEHPSIVLPVFLRGLSWLDKIKLRMAWPMICKRMIKLMDLGSKQGQESLEIVQRELDWLDGLLSDGRQFLAGGSELSRADITAASLLAPYVLPPEHSQSMYVKLPPRLAQTADQWRSRPIMQKVLSFYAQFR</sequence>
<dbReference type="GO" id="GO:0016740">
    <property type="term" value="F:transferase activity"/>
    <property type="evidence" value="ECO:0007669"/>
    <property type="project" value="UniProtKB-KW"/>
</dbReference>
<dbReference type="Pfam" id="PF13417">
    <property type="entry name" value="GST_N_3"/>
    <property type="match status" value="1"/>
</dbReference>
<accession>A0A395JHT9</accession>
<dbReference type="InterPro" id="IPR036282">
    <property type="entry name" value="Glutathione-S-Trfase_C_sf"/>
</dbReference>
<dbReference type="SUPFAM" id="SSF47616">
    <property type="entry name" value="GST C-terminal domain-like"/>
    <property type="match status" value="1"/>
</dbReference>
<dbReference type="OrthoDB" id="5242791at2"/>
<feature type="domain" description="GST N-terminal" evidence="1">
    <location>
        <begin position="2"/>
        <end position="81"/>
    </location>
</feature>
<dbReference type="Proteomes" id="UP000253083">
    <property type="component" value="Unassembled WGS sequence"/>
</dbReference>
<dbReference type="PROSITE" id="PS50404">
    <property type="entry name" value="GST_NTER"/>
    <property type="match status" value="1"/>
</dbReference>
<dbReference type="CDD" id="cd00570">
    <property type="entry name" value="GST_N_family"/>
    <property type="match status" value="1"/>
</dbReference>
<dbReference type="AlphaFoldDB" id="A0A395JHT9"/>
<protein>
    <submittedName>
        <fullName evidence="2">Glutathione S-transferase</fullName>
    </submittedName>
</protein>
<dbReference type="RefSeq" id="WP_113955016.1">
    <property type="nucleotide sequence ID" value="NZ_QNRT01000004.1"/>
</dbReference>
<dbReference type="InParanoid" id="A0A395JHT9"/>
<evidence type="ECO:0000313" key="2">
    <source>
        <dbReference type="EMBL" id="RBP49149.1"/>
    </source>
</evidence>
<evidence type="ECO:0000259" key="1">
    <source>
        <dbReference type="PROSITE" id="PS50404"/>
    </source>
</evidence>
<reference evidence="2 3" key="1">
    <citation type="submission" date="2018-06" db="EMBL/GenBank/DDBJ databases">
        <title>Genomic Encyclopedia of Type Strains, Phase IV (KMG-IV): sequencing the most valuable type-strain genomes for metagenomic binning, comparative biology and taxonomic classification.</title>
        <authorList>
            <person name="Goeker M."/>
        </authorList>
    </citation>
    <scope>NUCLEOTIDE SEQUENCE [LARGE SCALE GENOMIC DNA]</scope>
    <source>
        <strain evidence="2 3">DSM 24032</strain>
    </source>
</reference>
<gene>
    <name evidence="2" type="ORF">DFR28_10475</name>
</gene>
<dbReference type="Gene3D" id="3.40.30.10">
    <property type="entry name" value="Glutaredoxin"/>
    <property type="match status" value="1"/>
</dbReference>
<name>A0A395JHT9_9GAMM</name>
<keyword evidence="2" id="KW-0808">Transferase</keyword>
<organism evidence="2 3">
    <name type="scientific">Arenicella xantha</name>
    <dbReference type="NCBI Taxonomy" id="644221"/>
    <lineage>
        <taxon>Bacteria</taxon>
        <taxon>Pseudomonadati</taxon>
        <taxon>Pseudomonadota</taxon>
        <taxon>Gammaproteobacteria</taxon>
        <taxon>Arenicellales</taxon>
        <taxon>Arenicellaceae</taxon>
        <taxon>Arenicella</taxon>
    </lineage>
</organism>